<name>A0A2U7NBL5_9CAUD</name>
<sequence length="92" mass="10329">MVTESPIEKYVEDEAKKAGWLVRKLSWVGRRAAPDRFFAKDGRIVLIEFKRPSKKAEGLQAKEHRMLRAAGVETHVCDSPLQALVILGIVDA</sequence>
<keyword evidence="2" id="KW-1185">Reference proteome</keyword>
<evidence type="ECO:0000313" key="2">
    <source>
        <dbReference type="Proteomes" id="UP000248142"/>
    </source>
</evidence>
<dbReference type="EMBL" id="KY971609">
    <property type="protein sequence ID" value="ASD51939.1"/>
    <property type="molecule type" value="Genomic_DNA"/>
</dbReference>
<accession>A0A2U7NBL5</accession>
<reference evidence="1 2" key="1">
    <citation type="submission" date="2017-04" db="EMBL/GenBank/DDBJ databases">
        <title>Isolation of lytic bacteriophages infecting Pseudomonas strains for biocontrol of fish and shrimp spoilage during chilled storage.</title>
        <authorList>
            <person name="Yang Z."/>
            <person name="Tao X."/>
            <person name="Gao L."/>
            <person name="Rao S."/>
        </authorList>
    </citation>
    <scope>NUCLEOTIDE SEQUENCE [LARGE SCALE GENOMIC DNA]</scope>
</reference>
<protein>
    <recommendedName>
        <fullName evidence="3">VRR-NUC domain-containing protein</fullName>
    </recommendedName>
</protein>
<dbReference type="Gene3D" id="3.40.1350.10">
    <property type="match status" value="1"/>
</dbReference>
<gene>
    <name evidence="1" type="ORF">PspYZU01_54</name>
</gene>
<proteinExistence type="predicted"/>
<organism evidence="1 2">
    <name type="scientific">Pseudomonas phage PspYZU01</name>
    <dbReference type="NCBI Taxonomy" id="1983555"/>
    <lineage>
        <taxon>Viruses</taxon>
        <taxon>Duplodnaviria</taxon>
        <taxon>Heunggongvirae</taxon>
        <taxon>Uroviricota</taxon>
        <taxon>Caudoviricetes</taxon>
        <taxon>Casjensviridae</taxon>
        <taxon>Phobosvirus</taxon>
        <taxon>Phobosvirus PspYZU01</taxon>
    </lineage>
</organism>
<evidence type="ECO:0008006" key="3">
    <source>
        <dbReference type="Google" id="ProtNLM"/>
    </source>
</evidence>
<dbReference type="InterPro" id="IPR011856">
    <property type="entry name" value="tRNA_endonuc-like_dom_sf"/>
</dbReference>
<evidence type="ECO:0000313" key="1">
    <source>
        <dbReference type="EMBL" id="ASD51939.1"/>
    </source>
</evidence>
<dbReference type="Proteomes" id="UP000248142">
    <property type="component" value="Segment"/>
</dbReference>
<dbReference type="GO" id="GO:0003676">
    <property type="term" value="F:nucleic acid binding"/>
    <property type="evidence" value="ECO:0007669"/>
    <property type="project" value="InterPro"/>
</dbReference>